<dbReference type="PANTHER" id="PTHR33498:SF1">
    <property type="entry name" value="TRANSPOSASE FOR INSERTION SEQUENCE ELEMENT IS1557"/>
    <property type="match status" value="1"/>
</dbReference>
<proteinExistence type="predicted"/>
<evidence type="ECO:0000313" key="2">
    <source>
        <dbReference type="EMBL" id="AII10365.1"/>
    </source>
</evidence>
<sequence>MESASTDRDSDDPSDRLGCGGTAGARLSGRFEVGVGRGTLLRAVRSIPERPIGKIPVLGIDDFALRRAMSTPTVVADLKTRTPIDLLPRLHRRAVAPLLRRPPEIAVVCRDRPGGCAEGVRNGAPDALQVIDRWQLWPGPRRRGGEDSDSPATAPTCAHHTDHELHRRDRKT</sequence>
<gene>
    <name evidence="2" type="ORF">EP51_39300</name>
</gene>
<organism evidence="2 3">
    <name type="scientific">Rhodococcus opacus</name>
    <name type="common">Nocardia opaca</name>
    <dbReference type="NCBI Taxonomy" id="37919"/>
    <lineage>
        <taxon>Bacteria</taxon>
        <taxon>Bacillati</taxon>
        <taxon>Actinomycetota</taxon>
        <taxon>Actinomycetes</taxon>
        <taxon>Mycobacteriales</taxon>
        <taxon>Nocardiaceae</taxon>
        <taxon>Rhodococcus</taxon>
    </lineage>
</organism>
<dbReference type="AlphaFoldDB" id="A0A076EWJ9"/>
<evidence type="ECO:0000313" key="3">
    <source>
        <dbReference type="Proteomes" id="UP000028488"/>
    </source>
</evidence>
<dbReference type="PANTHER" id="PTHR33498">
    <property type="entry name" value="TRANSPOSASE FOR INSERTION SEQUENCE ELEMENT IS1557"/>
    <property type="match status" value="1"/>
</dbReference>
<dbReference type="InterPro" id="IPR047951">
    <property type="entry name" value="Transpos_ISL3"/>
</dbReference>
<accession>A0A076EWJ9</accession>
<feature type="compositionally biased region" description="Basic and acidic residues" evidence="1">
    <location>
        <begin position="1"/>
        <end position="15"/>
    </location>
</feature>
<feature type="region of interest" description="Disordered" evidence="1">
    <location>
        <begin position="1"/>
        <end position="26"/>
    </location>
</feature>
<dbReference type="Proteomes" id="UP000028488">
    <property type="component" value="Plasmid pPDG1"/>
</dbReference>
<feature type="compositionally biased region" description="Basic and acidic residues" evidence="1">
    <location>
        <begin position="159"/>
        <end position="172"/>
    </location>
</feature>
<geneLocation type="plasmid" evidence="2 3">
    <name>pPDG1</name>
</geneLocation>
<dbReference type="EMBL" id="CP008948">
    <property type="protein sequence ID" value="AII10365.1"/>
    <property type="molecule type" value="Genomic_DNA"/>
</dbReference>
<keyword evidence="2" id="KW-0614">Plasmid</keyword>
<reference evidence="2 3" key="1">
    <citation type="submission" date="2014-07" db="EMBL/GenBank/DDBJ databases">
        <title>Genome Sequence of Rhodococcus opacus Strain R7, a Biodegrader of Mono- and Polycyclic Aromatic Hydrocarbons.</title>
        <authorList>
            <person name="Di Gennaro P."/>
            <person name="Zampolli J."/>
            <person name="Presti I."/>
            <person name="Cappelletti M."/>
            <person name="D'Ursi P."/>
            <person name="Orro A."/>
            <person name="Mezzelani A."/>
            <person name="Milanesi L."/>
        </authorList>
    </citation>
    <scope>NUCLEOTIDE SEQUENCE [LARGE SCALE GENOMIC DNA]</scope>
    <source>
        <strain evidence="2 3">R7</strain>
        <plasmid evidence="2">pPDG1</plasmid>
    </source>
</reference>
<protein>
    <submittedName>
        <fullName evidence="2">Uncharacterized protein</fullName>
    </submittedName>
</protein>
<feature type="region of interest" description="Disordered" evidence="1">
    <location>
        <begin position="139"/>
        <end position="172"/>
    </location>
</feature>
<evidence type="ECO:0000256" key="1">
    <source>
        <dbReference type="SAM" id="MobiDB-lite"/>
    </source>
</evidence>
<name>A0A076EWJ9_RHOOP</name>